<gene>
    <name evidence="2" type="ORF">ZT1A5_G2516</name>
</gene>
<dbReference type="PANTHER" id="PTHR42067:SF1">
    <property type="entry name" value="MITOTIC APPARATUS PROTEIN P62"/>
    <property type="match status" value="1"/>
</dbReference>
<dbReference type="AlphaFoldDB" id="A0A1Y6LBT1"/>
<feature type="compositionally biased region" description="Low complexity" evidence="1">
    <location>
        <begin position="303"/>
        <end position="314"/>
    </location>
</feature>
<reference evidence="2 3" key="1">
    <citation type="submission" date="2016-10" db="EMBL/GenBank/DDBJ databases">
        <authorList>
            <person name="Varghese N."/>
        </authorList>
    </citation>
    <scope>NUCLEOTIDE SEQUENCE [LARGE SCALE GENOMIC DNA]</scope>
</reference>
<name>A0A1Y6LBT1_ZYMTR</name>
<organism evidence="2 3">
    <name type="scientific">Zymoseptoria tritici ST99CH_1A5</name>
    <dbReference type="NCBI Taxonomy" id="1276529"/>
    <lineage>
        <taxon>Eukaryota</taxon>
        <taxon>Fungi</taxon>
        <taxon>Dikarya</taxon>
        <taxon>Ascomycota</taxon>
        <taxon>Pezizomycotina</taxon>
        <taxon>Dothideomycetes</taxon>
        <taxon>Dothideomycetidae</taxon>
        <taxon>Mycosphaerellales</taxon>
        <taxon>Mycosphaerellaceae</taxon>
        <taxon>Zymoseptoria</taxon>
    </lineage>
</organism>
<feature type="region of interest" description="Disordered" evidence="1">
    <location>
        <begin position="227"/>
        <end position="379"/>
    </location>
</feature>
<evidence type="ECO:0000256" key="1">
    <source>
        <dbReference type="SAM" id="MobiDB-lite"/>
    </source>
</evidence>
<dbReference type="InterPro" id="IPR014751">
    <property type="entry name" value="XRCC4-like_C"/>
</dbReference>
<dbReference type="EMBL" id="LT882677">
    <property type="protein sequence ID" value="SMY21079.1"/>
    <property type="molecule type" value="Genomic_DNA"/>
</dbReference>
<evidence type="ECO:0000313" key="2">
    <source>
        <dbReference type="EMBL" id="SMY21079.1"/>
    </source>
</evidence>
<protein>
    <submittedName>
        <fullName evidence="2">Uncharacterized protein</fullName>
    </submittedName>
</protein>
<feature type="compositionally biased region" description="Polar residues" evidence="1">
    <location>
        <begin position="315"/>
        <end position="324"/>
    </location>
</feature>
<evidence type="ECO:0000313" key="3">
    <source>
        <dbReference type="Proteomes" id="UP000215453"/>
    </source>
</evidence>
<proteinExistence type="predicted"/>
<dbReference type="Proteomes" id="UP000215453">
    <property type="component" value="Chromosome 2"/>
</dbReference>
<feature type="compositionally biased region" description="Acidic residues" evidence="1">
    <location>
        <begin position="367"/>
        <end position="379"/>
    </location>
</feature>
<accession>A0A1Y6LBT1</accession>
<sequence length="379" mass="41322">MVSLILRVRRQEKQAHPGHLLIHIDHIGPKPLDLKLIGTDHSHLYHASLEQSSLKSLQASNFTGDLQQWKTTIAYAFLHQTPTGPFPEFLRGVELVAKITRVSDEKGTVTITVRRNIGGITQTLGSLDLEQDDTREEVGFVEWVDVAAATADDLRLQLDQSLASSSAQQDRITQLTAELDQLVKAKREHEDELLSKFAALLNTKKLKIRDQQRLLSRANVNAEALEDVRSARGSSSKASRKAGASRGAKRKAKTGSAAESEDEDVTDEGGDEDKQQETPSNSDGEATEDDDESVSGFAPAPPASQSSARALRSQTTTKASQAQSGDAMEIDDEADVPPRRELPFGGRKTTWKEPSPPTSKSNPPAEDGGDDEEETDDEL</sequence>
<dbReference type="Gene3D" id="1.20.5.370">
    <property type="match status" value="1"/>
</dbReference>
<dbReference type="PANTHER" id="PTHR42067">
    <property type="entry name" value="YALI0C15378P"/>
    <property type="match status" value="1"/>
</dbReference>
<dbReference type="SUPFAM" id="SSF58022">
    <property type="entry name" value="XRCC4, C-terminal oligomerization domain"/>
    <property type="match status" value="1"/>
</dbReference>
<feature type="compositionally biased region" description="Acidic residues" evidence="1">
    <location>
        <begin position="259"/>
        <end position="271"/>
    </location>
</feature>
<feature type="compositionally biased region" description="Low complexity" evidence="1">
    <location>
        <begin position="231"/>
        <end position="246"/>
    </location>
</feature>